<accession>A0A3R6DKA3</accession>
<feature type="compositionally biased region" description="Basic and acidic residues" evidence="1">
    <location>
        <begin position="211"/>
        <end position="268"/>
    </location>
</feature>
<feature type="compositionally biased region" description="Basic and acidic residues" evidence="1">
    <location>
        <begin position="166"/>
        <end position="178"/>
    </location>
</feature>
<comment type="caution">
    <text evidence="3">The sequence shown here is derived from an EMBL/GenBank/DDBJ whole genome shotgun (WGS) entry which is preliminary data.</text>
</comment>
<evidence type="ECO:0000313" key="4">
    <source>
        <dbReference type="Proteomes" id="UP000284051"/>
    </source>
</evidence>
<sequence>MKRIYLVDSENVGDIWVPLLVASQPDEEVIVFYTQKSPHMNYENVRLLKETEKEAEFIKCFEGSNALDFQLVTQLGYLLCENQENSYVIVSNDTGFDAAVRYWKQRNMPVQRLSGKELNRRLQQKAKTNGEREIFFEAEEKNAGDVAGSLADEAEIVTAKMNEMTETDKSEEPGEAEKLNGVSELNEVSKLNEAAEMMETAELTGVLEQGKAGKPDETAEPGEAGKPDETAEPGEAGKPDETAEPGEAGKPDKTAEPGEAGKPDKMAEPEETLEQVETTKIKETAQTEKTAGTDEQSEPGEIQMEIPDEIMRPDETVNADQKLPFTDPRKEAVEKTEISQEQDDVIRSLLTCISKDRLADFHNALVLFFGEDIGKELYQEAKNSSAYTICRVNQTAISEEEKFDVYCQTVFAYSDPKMDCPEDFSSFLYKANTKRKNLNSLRAALQGHYGKDKGMKYYSLFKSHIKIMNRM</sequence>
<evidence type="ECO:0000256" key="1">
    <source>
        <dbReference type="SAM" id="MobiDB-lite"/>
    </source>
</evidence>
<feature type="compositionally biased region" description="Basic and acidic residues" evidence="1">
    <location>
        <begin position="277"/>
        <end position="286"/>
    </location>
</feature>
<feature type="region of interest" description="Disordered" evidence="1">
    <location>
        <begin position="206"/>
        <end position="302"/>
    </location>
</feature>
<name>A0A3R6DKA3_9FIRM</name>
<evidence type="ECO:0000259" key="2">
    <source>
        <dbReference type="Pfam" id="PF18475"/>
    </source>
</evidence>
<dbReference type="Proteomes" id="UP000284051">
    <property type="component" value="Unassembled WGS sequence"/>
</dbReference>
<organism evidence="3 4">
    <name type="scientific">Roseburia intestinalis</name>
    <dbReference type="NCBI Taxonomy" id="166486"/>
    <lineage>
        <taxon>Bacteria</taxon>
        <taxon>Bacillati</taxon>
        <taxon>Bacillota</taxon>
        <taxon>Clostridia</taxon>
        <taxon>Lachnospirales</taxon>
        <taxon>Lachnospiraceae</taxon>
        <taxon>Roseburia</taxon>
    </lineage>
</organism>
<dbReference type="RefSeq" id="WP_118772223.1">
    <property type="nucleotide sequence ID" value="NZ_QRID01000005.1"/>
</dbReference>
<gene>
    <name evidence="3" type="ORF">DW264_06585</name>
</gene>
<dbReference type="AlphaFoldDB" id="A0A3R6DKA3"/>
<dbReference type="Pfam" id="PF18475">
    <property type="entry name" value="PIN7"/>
    <property type="match status" value="1"/>
</dbReference>
<dbReference type="EMBL" id="QRID01000005">
    <property type="protein sequence ID" value="RHG29259.1"/>
    <property type="molecule type" value="Genomic_DNA"/>
</dbReference>
<keyword evidence="3" id="KW-0176">Collagen</keyword>
<feature type="region of interest" description="Disordered" evidence="1">
    <location>
        <begin position="164"/>
        <end position="183"/>
    </location>
</feature>
<proteinExistence type="predicted"/>
<protein>
    <submittedName>
        <fullName evidence="3">Collagen-like protein</fullName>
    </submittedName>
</protein>
<evidence type="ECO:0000313" key="3">
    <source>
        <dbReference type="EMBL" id="RHG29259.1"/>
    </source>
</evidence>
<dbReference type="InterPro" id="IPR041494">
    <property type="entry name" value="PIN7"/>
</dbReference>
<reference evidence="3 4" key="1">
    <citation type="submission" date="2018-08" db="EMBL/GenBank/DDBJ databases">
        <title>A genome reference for cultivated species of the human gut microbiota.</title>
        <authorList>
            <person name="Zou Y."/>
            <person name="Xue W."/>
            <person name="Luo G."/>
        </authorList>
    </citation>
    <scope>NUCLEOTIDE SEQUENCE [LARGE SCALE GENOMIC DNA]</scope>
    <source>
        <strain evidence="3 4">AM22-21LB</strain>
    </source>
</reference>
<feature type="domain" description="PIN-like" evidence="2">
    <location>
        <begin position="6"/>
        <end position="106"/>
    </location>
</feature>